<dbReference type="InterPro" id="IPR014469">
    <property type="entry name" value="DUF2271"/>
</dbReference>
<accession>A0ABS7ZTD0</accession>
<sequence>MTIFRQTALAALVVAAATQAQAADLTLDIQLPELAVAEYHKPYVAAWLENGNNEVVAQLTVWYDVDKRNDAGKKWLKDMRQWWRRGGRSLELPADGISGATQGPGDYQLTYSLDKGPLANLPEGDYRVRVEAAREVGGRELINLPFHWPTSEKTIVSEAGSSELGKLRLTIQP</sequence>
<feature type="signal peptide" evidence="1">
    <location>
        <begin position="1"/>
        <end position="22"/>
    </location>
</feature>
<evidence type="ECO:0000313" key="3">
    <source>
        <dbReference type="Proteomes" id="UP000714380"/>
    </source>
</evidence>
<evidence type="ECO:0000313" key="2">
    <source>
        <dbReference type="EMBL" id="MCA6063665.1"/>
    </source>
</evidence>
<gene>
    <name evidence="2" type="ORF">I9W95_08590</name>
</gene>
<keyword evidence="1" id="KW-0732">Signal</keyword>
<dbReference type="RefSeq" id="WP_225673875.1">
    <property type="nucleotide sequence ID" value="NZ_JAEDAH010000042.1"/>
</dbReference>
<feature type="chain" id="PRO_5046268938" evidence="1">
    <location>
        <begin position="23"/>
        <end position="173"/>
    </location>
</feature>
<dbReference type="Proteomes" id="UP000714380">
    <property type="component" value="Unassembled WGS sequence"/>
</dbReference>
<organism evidence="2 3">
    <name type="scientific">Thalassolituus marinus</name>
    <dbReference type="NCBI Taxonomy" id="671053"/>
    <lineage>
        <taxon>Bacteria</taxon>
        <taxon>Pseudomonadati</taxon>
        <taxon>Pseudomonadota</taxon>
        <taxon>Gammaproteobacteria</taxon>
        <taxon>Oceanospirillales</taxon>
        <taxon>Oceanospirillaceae</taxon>
        <taxon>Thalassolituus</taxon>
    </lineage>
</organism>
<comment type="caution">
    <text evidence="2">The sequence shown here is derived from an EMBL/GenBank/DDBJ whole genome shotgun (WGS) entry which is preliminary data.</text>
</comment>
<proteinExistence type="predicted"/>
<name>A0ABS7ZTD0_9GAMM</name>
<dbReference type="Pfam" id="PF10029">
    <property type="entry name" value="DUF2271"/>
    <property type="match status" value="1"/>
</dbReference>
<evidence type="ECO:0000256" key="1">
    <source>
        <dbReference type="SAM" id="SignalP"/>
    </source>
</evidence>
<reference evidence="2 3" key="1">
    <citation type="submission" date="2020-12" db="EMBL/GenBank/DDBJ databases">
        <title>Novel Thalassolituus-related marine hydrocarbonoclastic bacteria mediated algae-derived hydrocarbons mineralization in twilight zone of the northern South China Sea.</title>
        <authorList>
            <person name="Dong C."/>
        </authorList>
    </citation>
    <scope>NUCLEOTIDE SEQUENCE [LARGE SCALE GENOMIC DNA]</scope>
    <source>
        <strain evidence="2 3">IMCC1826</strain>
    </source>
</reference>
<keyword evidence="3" id="KW-1185">Reference proteome</keyword>
<dbReference type="PIRSF" id="PIRSF014995">
    <property type="entry name" value="UCP014995"/>
    <property type="match status" value="1"/>
</dbReference>
<dbReference type="EMBL" id="JAEDAH010000042">
    <property type="protein sequence ID" value="MCA6063665.1"/>
    <property type="molecule type" value="Genomic_DNA"/>
</dbReference>
<protein>
    <submittedName>
        <fullName evidence="2">DUF2271 domain-containing protein</fullName>
    </submittedName>
</protein>